<feature type="transmembrane region" description="Helical" evidence="6">
    <location>
        <begin position="134"/>
        <end position="153"/>
    </location>
</feature>
<comment type="similarity">
    <text evidence="2 6">Belongs to the nematode receptor-like protein srg family.</text>
</comment>
<dbReference type="AlphaFoldDB" id="A0A7E4VXY3"/>
<proteinExistence type="inferred from homology"/>
<keyword evidence="3 6" id="KW-0812">Transmembrane</keyword>
<keyword evidence="7" id="KW-1185">Reference proteome</keyword>
<comment type="subcellular location">
    <subcellularLocation>
        <location evidence="1">Membrane</location>
        <topology evidence="1">Multi-pass membrane protein</topology>
    </subcellularLocation>
</comment>
<sequence>MNYSTYSNVDAIIWLTYAIPSYSLYILELLLINCKCLGNSKFRGSFYEIFTVNLIMQLVCNLGYFINLRGGMAPMFMPFYTPGYSFWTVFLAFMFYFTMFYVMIGKMSVIYSTQRGFQINHAVKLSYWSSSRSGFIVFFATVPLALILNIYMCKQLMAQRLRRKGAVITNKSDIQLFFVTIITFLIQCGNNGIQFLFLIPNIEPFAIYMLTLQRYTTDAATLLPAWTMIMMNREMRREVINLLCGVCTKRYGYNREESRAVISRVVNPVNHDSHDSQHARPTVSAF</sequence>
<dbReference type="InterPro" id="IPR000609">
    <property type="entry name" value="7TM_GPCR_serpentine_rcpt_Srg"/>
</dbReference>
<feature type="transmembrane region" description="Helical" evidence="6">
    <location>
        <begin position="12"/>
        <end position="32"/>
    </location>
</feature>
<dbReference type="GO" id="GO:0004888">
    <property type="term" value="F:transmembrane signaling receptor activity"/>
    <property type="evidence" value="ECO:0007669"/>
    <property type="project" value="InterPro"/>
</dbReference>
<dbReference type="GO" id="GO:0007606">
    <property type="term" value="P:sensory perception of chemical stimulus"/>
    <property type="evidence" value="ECO:0007669"/>
    <property type="project" value="UniProtKB-UniRule"/>
</dbReference>
<evidence type="ECO:0000256" key="3">
    <source>
        <dbReference type="ARBA" id="ARBA00022692"/>
    </source>
</evidence>
<keyword evidence="4 6" id="KW-1133">Transmembrane helix</keyword>
<evidence type="ECO:0000256" key="2">
    <source>
        <dbReference type="ARBA" id="ARBA00005692"/>
    </source>
</evidence>
<evidence type="ECO:0000256" key="5">
    <source>
        <dbReference type="ARBA" id="ARBA00023136"/>
    </source>
</evidence>
<feature type="transmembrane region" description="Helical" evidence="6">
    <location>
        <begin position="174"/>
        <end position="199"/>
    </location>
</feature>
<reference evidence="7" key="1">
    <citation type="journal article" date="2013" name="Genetics">
        <title>The draft genome and transcriptome of Panagrellus redivivus are shaped by the harsh demands of a free-living lifestyle.</title>
        <authorList>
            <person name="Srinivasan J."/>
            <person name="Dillman A.R."/>
            <person name="Macchietto M.G."/>
            <person name="Heikkinen L."/>
            <person name="Lakso M."/>
            <person name="Fracchia K.M."/>
            <person name="Antoshechkin I."/>
            <person name="Mortazavi A."/>
            <person name="Wong G."/>
            <person name="Sternberg P.W."/>
        </authorList>
    </citation>
    <scope>NUCLEOTIDE SEQUENCE [LARGE SCALE GENOMIC DNA]</scope>
    <source>
        <strain evidence="7">MT8872</strain>
    </source>
</reference>
<evidence type="ECO:0000256" key="1">
    <source>
        <dbReference type="ARBA" id="ARBA00004141"/>
    </source>
</evidence>
<evidence type="ECO:0000256" key="6">
    <source>
        <dbReference type="RuleBase" id="RU280813"/>
    </source>
</evidence>
<feature type="transmembrane region" description="Helical" evidence="6">
    <location>
        <begin position="86"/>
        <end position="104"/>
    </location>
</feature>
<evidence type="ECO:0000256" key="4">
    <source>
        <dbReference type="ARBA" id="ARBA00022989"/>
    </source>
</evidence>
<accession>A0A7E4VXY3</accession>
<dbReference type="PANTHER" id="PTHR31552:SF8">
    <property type="entry name" value="SERPENTINE RECEPTOR CLASS GAMMA"/>
    <property type="match status" value="1"/>
</dbReference>
<dbReference type="Proteomes" id="UP000492821">
    <property type="component" value="Unassembled WGS sequence"/>
</dbReference>
<dbReference type="WBParaSite" id="Pan_g4984.t1">
    <property type="protein sequence ID" value="Pan_g4984.t1"/>
    <property type="gene ID" value="Pan_g4984"/>
</dbReference>
<organism evidence="7 8">
    <name type="scientific">Panagrellus redivivus</name>
    <name type="common">Microworm</name>
    <dbReference type="NCBI Taxonomy" id="6233"/>
    <lineage>
        <taxon>Eukaryota</taxon>
        <taxon>Metazoa</taxon>
        <taxon>Ecdysozoa</taxon>
        <taxon>Nematoda</taxon>
        <taxon>Chromadorea</taxon>
        <taxon>Rhabditida</taxon>
        <taxon>Tylenchina</taxon>
        <taxon>Panagrolaimomorpha</taxon>
        <taxon>Panagrolaimoidea</taxon>
        <taxon>Panagrolaimidae</taxon>
        <taxon>Panagrellus</taxon>
    </lineage>
</organism>
<feature type="transmembrane region" description="Helical" evidence="6">
    <location>
        <begin position="44"/>
        <end position="66"/>
    </location>
</feature>
<dbReference type="Pfam" id="PF02118">
    <property type="entry name" value="Srg"/>
    <property type="match status" value="1"/>
</dbReference>
<evidence type="ECO:0000313" key="8">
    <source>
        <dbReference type="WBParaSite" id="Pan_g4984.t1"/>
    </source>
</evidence>
<comment type="caution">
    <text evidence="6">Lacks conserved residue(s) required for the propagation of feature annotation.</text>
</comment>
<dbReference type="PANTHER" id="PTHR31552">
    <property type="entry name" value="SERPENTINE RECEPTOR CLASS GAMMA"/>
    <property type="match status" value="1"/>
</dbReference>
<protein>
    <recommendedName>
        <fullName evidence="6">Serpentine receptor class gamma</fullName>
    </recommendedName>
</protein>
<name>A0A7E4VXY3_PANRE</name>
<dbReference type="GO" id="GO:0016020">
    <property type="term" value="C:membrane"/>
    <property type="evidence" value="ECO:0007669"/>
    <property type="project" value="UniProtKB-SubCell"/>
</dbReference>
<keyword evidence="5 6" id="KW-0472">Membrane</keyword>
<evidence type="ECO:0000313" key="7">
    <source>
        <dbReference type="Proteomes" id="UP000492821"/>
    </source>
</evidence>
<reference evidence="8" key="2">
    <citation type="submission" date="2020-10" db="UniProtKB">
        <authorList>
            <consortium name="WormBaseParasite"/>
        </authorList>
    </citation>
    <scope>IDENTIFICATION</scope>
</reference>
<dbReference type="PRINTS" id="PR00698">
    <property type="entry name" value="TMPROTEINSRG"/>
</dbReference>